<reference evidence="2" key="2">
    <citation type="journal article" date="2015" name="Fish Shellfish Immunol.">
        <title>Early steps in the European eel (Anguilla anguilla)-Vibrio vulnificus interaction in the gills: Role of the RtxA13 toxin.</title>
        <authorList>
            <person name="Callol A."/>
            <person name="Pajuelo D."/>
            <person name="Ebbesson L."/>
            <person name="Teles M."/>
            <person name="MacKenzie S."/>
            <person name="Amaro C."/>
        </authorList>
    </citation>
    <scope>NUCLEOTIDE SEQUENCE</scope>
</reference>
<organism evidence="2">
    <name type="scientific">Anguilla anguilla</name>
    <name type="common">European freshwater eel</name>
    <name type="synonym">Muraena anguilla</name>
    <dbReference type="NCBI Taxonomy" id="7936"/>
    <lineage>
        <taxon>Eukaryota</taxon>
        <taxon>Metazoa</taxon>
        <taxon>Chordata</taxon>
        <taxon>Craniata</taxon>
        <taxon>Vertebrata</taxon>
        <taxon>Euteleostomi</taxon>
        <taxon>Actinopterygii</taxon>
        <taxon>Neopterygii</taxon>
        <taxon>Teleostei</taxon>
        <taxon>Anguilliformes</taxon>
        <taxon>Anguillidae</taxon>
        <taxon>Anguilla</taxon>
    </lineage>
</organism>
<sequence length="35" mass="4211">MCKSERTNHCQSTDPNREKKSELQKQEKLFNTTNR</sequence>
<evidence type="ECO:0000313" key="2">
    <source>
        <dbReference type="EMBL" id="JAH51930.1"/>
    </source>
</evidence>
<protein>
    <submittedName>
        <fullName evidence="2">Uncharacterized protein</fullName>
    </submittedName>
</protein>
<accession>A0A0E9TGA4</accession>
<feature type="compositionally biased region" description="Basic and acidic residues" evidence="1">
    <location>
        <begin position="15"/>
        <end position="28"/>
    </location>
</feature>
<evidence type="ECO:0000256" key="1">
    <source>
        <dbReference type="SAM" id="MobiDB-lite"/>
    </source>
</evidence>
<dbReference type="EMBL" id="GBXM01056647">
    <property type="protein sequence ID" value="JAH51930.1"/>
    <property type="molecule type" value="Transcribed_RNA"/>
</dbReference>
<proteinExistence type="predicted"/>
<reference evidence="2" key="1">
    <citation type="submission" date="2014-11" db="EMBL/GenBank/DDBJ databases">
        <authorList>
            <person name="Amaro Gonzalez C."/>
        </authorList>
    </citation>
    <scope>NUCLEOTIDE SEQUENCE</scope>
</reference>
<feature type="region of interest" description="Disordered" evidence="1">
    <location>
        <begin position="1"/>
        <end position="35"/>
    </location>
</feature>
<dbReference type="AlphaFoldDB" id="A0A0E9TGA4"/>
<name>A0A0E9TGA4_ANGAN</name>